<evidence type="ECO:0000256" key="1">
    <source>
        <dbReference type="SAM" id="Coils"/>
    </source>
</evidence>
<name>A0A8K0CNG6_IGNLU</name>
<evidence type="ECO:0000313" key="2">
    <source>
        <dbReference type="EMBL" id="KAF2890679.1"/>
    </source>
</evidence>
<keyword evidence="3" id="KW-1185">Reference proteome</keyword>
<dbReference type="EMBL" id="VTPC01048069">
    <property type="protein sequence ID" value="KAF2890679.1"/>
    <property type="molecule type" value="Genomic_DNA"/>
</dbReference>
<dbReference type="Proteomes" id="UP000801492">
    <property type="component" value="Unassembled WGS sequence"/>
</dbReference>
<proteinExistence type="predicted"/>
<feature type="coiled-coil region" evidence="1">
    <location>
        <begin position="129"/>
        <end position="163"/>
    </location>
</feature>
<protein>
    <submittedName>
        <fullName evidence="2">Uncharacterized protein</fullName>
    </submittedName>
</protein>
<evidence type="ECO:0000313" key="3">
    <source>
        <dbReference type="Proteomes" id="UP000801492"/>
    </source>
</evidence>
<gene>
    <name evidence="2" type="ORF">ILUMI_15494</name>
</gene>
<dbReference type="OrthoDB" id="6737266at2759"/>
<organism evidence="2 3">
    <name type="scientific">Ignelater luminosus</name>
    <name type="common">Cucubano</name>
    <name type="synonym">Pyrophorus luminosus</name>
    <dbReference type="NCBI Taxonomy" id="2038154"/>
    <lineage>
        <taxon>Eukaryota</taxon>
        <taxon>Metazoa</taxon>
        <taxon>Ecdysozoa</taxon>
        <taxon>Arthropoda</taxon>
        <taxon>Hexapoda</taxon>
        <taxon>Insecta</taxon>
        <taxon>Pterygota</taxon>
        <taxon>Neoptera</taxon>
        <taxon>Endopterygota</taxon>
        <taxon>Coleoptera</taxon>
        <taxon>Polyphaga</taxon>
        <taxon>Elateriformia</taxon>
        <taxon>Elateroidea</taxon>
        <taxon>Elateridae</taxon>
        <taxon>Agrypninae</taxon>
        <taxon>Pyrophorini</taxon>
        <taxon>Ignelater</taxon>
    </lineage>
</organism>
<comment type="caution">
    <text evidence="2">The sequence shown here is derived from an EMBL/GenBank/DDBJ whole genome shotgun (WGS) entry which is preliminary data.</text>
</comment>
<accession>A0A8K0CNG6</accession>
<keyword evidence="1" id="KW-0175">Coiled coil</keyword>
<dbReference type="AlphaFoldDB" id="A0A8K0CNG6"/>
<feature type="coiled-coil region" evidence="1">
    <location>
        <begin position="196"/>
        <end position="254"/>
    </location>
</feature>
<sequence length="294" mass="34380">MNKFCKQTGIKSKIMNLHARMVDIEKRIIRMTLQQEDMIREIVTKLIAFVKNSNDGENNVLSFLAQLNNESGQLETLARILAATNKLRKELDTFRTCCNRLIVIEDERNSLVEQVYSMPVSQRLSYGVLLAAQYEKMRLEREVQEIKQEQLILQERLKHLSNTNPNINNIQPLTDENDLKVHKMLEAVNCEAVNLLALTKDQKDKYIQEIARLKENNMSLSQQVASLQQVDQEKEDLEYKMSLAIKELQKLKEMDHNKSTEYSVRVQTLVEENNILQEKLKHYYNIEDQVKLKS</sequence>
<reference evidence="2" key="1">
    <citation type="submission" date="2019-08" db="EMBL/GenBank/DDBJ databases">
        <title>The genome of the North American firefly Photinus pyralis.</title>
        <authorList>
            <consortium name="Photinus pyralis genome working group"/>
            <person name="Fallon T.R."/>
            <person name="Sander Lower S.E."/>
            <person name="Weng J.-K."/>
        </authorList>
    </citation>
    <scope>NUCLEOTIDE SEQUENCE</scope>
    <source>
        <strain evidence="2">TRF0915ILg1</strain>
        <tissue evidence="2">Whole body</tissue>
    </source>
</reference>